<dbReference type="InterPro" id="IPR004099">
    <property type="entry name" value="Pyr_nucl-diS_OxRdtase_dimer"/>
</dbReference>
<dbReference type="SUPFAM" id="SSF55424">
    <property type="entry name" value="FAD/NAD-linked reductases, dimerisation (C-terminal) domain"/>
    <property type="match status" value="1"/>
</dbReference>
<accession>A0ABW1YFK5</accession>
<dbReference type="Proteomes" id="UP001596297">
    <property type="component" value="Unassembled WGS sequence"/>
</dbReference>
<evidence type="ECO:0000256" key="10">
    <source>
        <dbReference type="ARBA" id="ARBA00049187"/>
    </source>
</evidence>
<evidence type="ECO:0000256" key="8">
    <source>
        <dbReference type="ARBA" id="ARBA00023157"/>
    </source>
</evidence>
<comment type="cofactor">
    <cofactor evidence="11">
        <name>FAD</name>
        <dbReference type="ChEBI" id="CHEBI:57692"/>
    </cofactor>
    <text evidence="11">Binds 1 FAD per subunit.</text>
</comment>
<evidence type="ECO:0000259" key="13">
    <source>
        <dbReference type="Pfam" id="PF07992"/>
    </source>
</evidence>
<evidence type="ECO:0000313" key="15">
    <source>
        <dbReference type="Proteomes" id="UP001596297"/>
    </source>
</evidence>
<keyword evidence="9 11" id="KW-0676">Redox-active center</keyword>
<gene>
    <name evidence="14" type="primary">lpdA</name>
    <name evidence="14" type="ORF">ACFP81_09590</name>
</gene>
<protein>
    <recommendedName>
        <fullName evidence="3 11">Dihydrolipoyl dehydrogenase</fullName>
        <ecNumber evidence="2 11">1.8.1.4</ecNumber>
    </recommendedName>
</protein>
<comment type="miscellaneous">
    <text evidence="11">The active site is a redox-active disulfide bond.</text>
</comment>
<keyword evidence="6 11" id="KW-0560">Oxidoreductase</keyword>
<evidence type="ECO:0000256" key="6">
    <source>
        <dbReference type="ARBA" id="ARBA00023002"/>
    </source>
</evidence>
<comment type="similarity">
    <text evidence="1 11">Belongs to the class-I pyridine nucleotide-disulfide oxidoreductase family.</text>
</comment>
<evidence type="ECO:0000256" key="4">
    <source>
        <dbReference type="ARBA" id="ARBA00022630"/>
    </source>
</evidence>
<dbReference type="InterPro" id="IPR016156">
    <property type="entry name" value="FAD/NAD-linked_Rdtase_dimer_sf"/>
</dbReference>
<dbReference type="RefSeq" id="WP_380083673.1">
    <property type="nucleotide sequence ID" value="NZ_JBHSWD010000001.1"/>
</dbReference>
<dbReference type="GO" id="GO:0004148">
    <property type="term" value="F:dihydrolipoyl dehydrogenase (NADH) activity"/>
    <property type="evidence" value="ECO:0007669"/>
    <property type="project" value="UniProtKB-EC"/>
</dbReference>
<dbReference type="SUPFAM" id="SSF51905">
    <property type="entry name" value="FAD/NAD(P)-binding domain"/>
    <property type="match status" value="1"/>
</dbReference>
<keyword evidence="8" id="KW-1015">Disulfide bond</keyword>
<dbReference type="EMBL" id="JBHSWD010000001">
    <property type="protein sequence ID" value="MFC6592223.1"/>
    <property type="molecule type" value="Genomic_DNA"/>
</dbReference>
<feature type="domain" description="FAD/NAD(P)-binding" evidence="13">
    <location>
        <begin position="3"/>
        <end position="322"/>
    </location>
</feature>
<proteinExistence type="inferred from homology"/>
<dbReference type="InterPro" id="IPR001100">
    <property type="entry name" value="Pyr_nuc-diS_OxRdtase"/>
</dbReference>
<dbReference type="Gene3D" id="3.50.50.60">
    <property type="entry name" value="FAD/NAD(P)-binding domain"/>
    <property type="match status" value="2"/>
</dbReference>
<dbReference type="PANTHER" id="PTHR22912:SF160">
    <property type="entry name" value="DIHYDROLIPOYL DEHYDROGENASE"/>
    <property type="match status" value="1"/>
</dbReference>
<evidence type="ECO:0000256" key="5">
    <source>
        <dbReference type="ARBA" id="ARBA00022827"/>
    </source>
</evidence>
<dbReference type="InterPro" id="IPR036188">
    <property type="entry name" value="FAD/NAD-bd_sf"/>
</dbReference>
<keyword evidence="5 11" id="KW-0274">FAD</keyword>
<organism evidence="14 15">
    <name type="scientific">Deinococcus lacus</name>
    <dbReference type="NCBI Taxonomy" id="392561"/>
    <lineage>
        <taxon>Bacteria</taxon>
        <taxon>Thermotogati</taxon>
        <taxon>Deinococcota</taxon>
        <taxon>Deinococci</taxon>
        <taxon>Deinococcales</taxon>
        <taxon>Deinococcaceae</taxon>
        <taxon>Deinococcus</taxon>
    </lineage>
</organism>
<evidence type="ECO:0000256" key="1">
    <source>
        <dbReference type="ARBA" id="ARBA00007532"/>
    </source>
</evidence>
<dbReference type="Pfam" id="PF07992">
    <property type="entry name" value="Pyr_redox_2"/>
    <property type="match status" value="1"/>
</dbReference>
<sequence length="463" mass="48760">MDFDLIVIGAGPGGYHAAIRAAQLGLKTAIVEREKVGGVCLNVGCIPTKALLHAGEVIMETQHAAEFGLSFGEQSMNIAKLNGWKEGIVKKLTGGVSGLLKANKVTVLSGEAGFTDPHTVEVGGQKYTASHFIIATGSEPAKLPGLEVDQQRIVDSTGALNVPEPVPARMLCVGGGVIGFEFAQVYNNLGSQVKIIEFMPTVIPGADADAVKEYVKVMKKQGLTVETQTKANRAEPKEDGIHVEIENVATGEKRTEVFDRVLVAVGRRPRTDGLNAQAAGVTVNERGFIPTDKQQRTNVAHIYAIGDVAGNPMLAHKAMKEGLVAAEVIAGKPAEQDAVAIPGVVYTNPELAWVGLTEAEAKDKGYEVKTGLFPMSASGRAMTLQATDGFIKMVVEKETDLVLGVHIVGPRASDLLGEASLALEMAATATDIALTIHAHPTLGEGVLEAAEAVHKQAIHIINK</sequence>
<dbReference type="InterPro" id="IPR050151">
    <property type="entry name" value="Class-I_Pyr_Nuc-Dis_Oxidored"/>
</dbReference>
<keyword evidence="4 11" id="KW-0285">Flavoprotein</keyword>
<dbReference type="PRINTS" id="PR00411">
    <property type="entry name" value="PNDRDTASEI"/>
</dbReference>
<comment type="caution">
    <text evidence="14">The sequence shown here is derived from an EMBL/GenBank/DDBJ whole genome shotgun (WGS) entry which is preliminary data.</text>
</comment>
<dbReference type="PROSITE" id="PS00076">
    <property type="entry name" value="PYRIDINE_REDOX_1"/>
    <property type="match status" value="1"/>
</dbReference>
<dbReference type="PIRSF" id="PIRSF000350">
    <property type="entry name" value="Mercury_reductase_MerA"/>
    <property type="match status" value="1"/>
</dbReference>
<evidence type="ECO:0000256" key="3">
    <source>
        <dbReference type="ARBA" id="ARBA00016961"/>
    </source>
</evidence>
<evidence type="ECO:0000256" key="7">
    <source>
        <dbReference type="ARBA" id="ARBA00023027"/>
    </source>
</evidence>
<dbReference type="InterPro" id="IPR012999">
    <property type="entry name" value="Pyr_OxRdtase_I_AS"/>
</dbReference>
<dbReference type="InterPro" id="IPR023753">
    <property type="entry name" value="FAD/NAD-binding_dom"/>
</dbReference>
<evidence type="ECO:0000259" key="12">
    <source>
        <dbReference type="Pfam" id="PF02852"/>
    </source>
</evidence>
<dbReference type="Gene3D" id="3.30.390.30">
    <property type="match status" value="1"/>
</dbReference>
<dbReference type="NCBIfam" id="TIGR01350">
    <property type="entry name" value="lipoamide_DH"/>
    <property type="match status" value="1"/>
</dbReference>
<evidence type="ECO:0000256" key="2">
    <source>
        <dbReference type="ARBA" id="ARBA00012608"/>
    </source>
</evidence>
<dbReference type="InterPro" id="IPR006258">
    <property type="entry name" value="Lipoamide_DH"/>
</dbReference>
<evidence type="ECO:0000313" key="14">
    <source>
        <dbReference type="EMBL" id="MFC6592223.1"/>
    </source>
</evidence>
<dbReference type="Pfam" id="PF02852">
    <property type="entry name" value="Pyr_redox_dim"/>
    <property type="match status" value="1"/>
</dbReference>
<dbReference type="PANTHER" id="PTHR22912">
    <property type="entry name" value="DISULFIDE OXIDOREDUCTASE"/>
    <property type="match status" value="1"/>
</dbReference>
<keyword evidence="15" id="KW-1185">Reference proteome</keyword>
<keyword evidence="7 11" id="KW-0520">NAD</keyword>
<reference evidence="15" key="1">
    <citation type="journal article" date="2019" name="Int. J. Syst. Evol. Microbiol.">
        <title>The Global Catalogue of Microorganisms (GCM) 10K type strain sequencing project: providing services to taxonomists for standard genome sequencing and annotation.</title>
        <authorList>
            <consortium name="The Broad Institute Genomics Platform"/>
            <consortium name="The Broad Institute Genome Sequencing Center for Infectious Disease"/>
            <person name="Wu L."/>
            <person name="Ma J."/>
        </authorList>
    </citation>
    <scope>NUCLEOTIDE SEQUENCE [LARGE SCALE GENOMIC DNA]</scope>
    <source>
        <strain evidence="15">CGMCC 1.15772</strain>
    </source>
</reference>
<evidence type="ECO:0000256" key="11">
    <source>
        <dbReference type="RuleBase" id="RU003692"/>
    </source>
</evidence>
<name>A0ABW1YFK5_9DEIO</name>
<evidence type="ECO:0000256" key="9">
    <source>
        <dbReference type="ARBA" id="ARBA00023284"/>
    </source>
</evidence>
<feature type="domain" description="Pyridine nucleotide-disulphide oxidoreductase dimerisation" evidence="12">
    <location>
        <begin position="341"/>
        <end position="449"/>
    </location>
</feature>
<dbReference type="PRINTS" id="PR00368">
    <property type="entry name" value="FADPNR"/>
</dbReference>
<comment type="catalytic activity">
    <reaction evidence="10 11">
        <text>N(6)-[(R)-dihydrolipoyl]-L-lysyl-[protein] + NAD(+) = N(6)-[(R)-lipoyl]-L-lysyl-[protein] + NADH + H(+)</text>
        <dbReference type="Rhea" id="RHEA:15045"/>
        <dbReference type="Rhea" id="RHEA-COMP:10474"/>
        <dbReference type="Rhea" id="RHEA-COMP:10475"/>
        <dbReference type="ChEBI" id="CHEBI:15378"/>
        <dbReference type="ChEBI" id="CHEBI:57540"/>
        <dbReference type="ChEBI" id="CHEBI:57945"/>
        <dbReference type="ChEBI" id="CHEBI:83099"/>
        <dbReference type="ChEBI" id="CHEBI:83100"/>
        <dbReference type="EC" id="1.8.1.4"/>
    </reaction>
</comment>
<dbReference type="EC" id="1.8.1.4" evidence="2 11"/>